<keyword evidence="3" id="KW-0645">Protease</keyword>
<dbReference type="PANTHER" id="PTHR46896:SF3">
    <property type="entry name" value="FI06413P-RELATED"/>
    <property type="match status" value="1"/>
</dbReference>
<keyword evidence="8" id="KW-1185">Reference proteome</keyword>
<evidence type="ECO:0000256" key="1">
    <source>
        <dbReference type="ARBA" id="ARBA00005234"/>
    </source>
</evidence>
<dbReference type="GO" id="GO:0005634">
    <property type="term" value="C:nucleus"/>
    <property type="evidence" value="ECO:0007669"/>
    <property type="project" value="TreeGrafter"/>
</dbReference>
<proteinExistence type="inferred from homology"/>
<gene>
    <name evidence="7" type="ORF">TNCV_5078121</name>
</gene>
<dbReference type="EMBL" id="BMAU01021225">
    <property type="protein sequence ID" value="GFY01346.1"/>
    <property type="molecule type" value="Genomic_DNA"/>
</dbReference>
<dbReference type="Pfam" id="PF02902">
    <property type="entry name" value="Peptidase_C48"/>
    <property type="match status" value="1"/>
</dbReference>
<evidence type="ECO:0000256" key="3">
    <source>
        <dbReference type="ARBA" id="ARBA00022670"/>
    </source>
</evidence>
<protein>
    <recommendedName>
        <fullName evidence="6">Ubiquitin-like protease family profile domain-containing protein</fullName>
    </recommendedName>
</protein>
<dbReference type="Gene3D" id="3.30.310.130">
    <property type="entry name" value="Ubiquitin-related"/>
    <property type="match status" value="1"/>
</dbReference>
<dbReference type="GO" id="GO:0006508">
    <property type="term" value="P:proteolysis"/>
    <property type="evidence" value="ECO:0007669"/>
    <property type="project" value="UniProtKB-KW"/>
</dbReference>
<keyword evidence="4" id="KW-0833">Ubl conjugation pathway</keyword>
<sequence>MFVIRMISFLTQKQIDFIRNHYLRIKTCTEINQEGYEKLLYKTVPVLSTHMVRICLSDDDPSIVLGEETEEGVSATVKESTVASYRSKSRAGVLPLSILDLKCLTNGECNISRETEKDIFVNIPSMKSKRYDLVKSWTRKVDLFSKDYIVIPVNNCQHCFLVIVCFLGNMTDFLNTLKKPDMSNENMVNELGCSQFSASMVENSARDCNSNESQRQGMPCIYVFDSIFDTKRSTYAAELVREYLEVEYM</sequence>
<name>A0A8X6RVF4_TRICX</name>
<reference evidence="7" key="1">
    <citation type="submission" date="2020-08" db="EMBL/GenBank/DDBJ databases">
        <title>Multicomponent nature underlies the extraordinary mechanical properties of spider dragline silk.</title>
        <authorList>
            <person name="Kono N."/>
            <person name="Nakamura H."/>
            <person name="Mori M."/>
            <person name="Yoshida Y."/>
            <person name="Ohtoshi R."/>
            <person name="Malay A.D."/>
            <person name="Moran D.A.P."/>
            <person name="Tomita M."/>
            <person name="Numata K."/>
            <person name="Arakawa K."/>
        </authorList>
    </citation>
    <scope>NUCLEOTIDE SEQUENCE</scope>
</reference>
<dbReference type="InterPro" id="IPR003653">
    <property type="entry name" value="Peptidase_C48_C"/>
</dbReference>
<evidence type="ECO:0000256" key="2">
    <source>
        <dbReference type="ARBA" id="ARBA00022553"/>
    </source>
</evidence>
<dbReference type="Proteomes" id="UP000887159">
    <property type="component" value="Unassembled WGS sequence"/>
</dbReference>
<evidence type="ECO:0000313" key="7">
    <source>
        <dbReference type="EMBL" id="GFY01346.1"/>
    </source>
</evidence>
<keyword evidence="2" id="KW-0597">Phosphoprotein</keyword>
<evidence type="ECO:0000256" key="4">
    <source>
        <dbReference type="ARBA" id="ARBA00022786"/>
    </source>
</evidence>
<feature type="domain" description="Ubiquitin-like protease family profile" evidence="6">
    <location>
        <begin position="126"/>
        <end position="232"/>
    </location>
</feature>
<evidence type="ECO:0000256" key="5">
    <source>
        <dbReference type="ARBA" id="ARBA00022801"/>
    </source>
</evidence>
<dbReference type="PANTHER" id="PTHR46896">
    <property type="entry name" value="SENTRIN-SPECIFIC PROTEASE"/>
    <property type="match status" value="1"/>
</dbReference>
<dbReference type="GO" id="GO:0005737">
    <property type="term" value="C:cytoplasm"/>
    <property type="evidence" value="ECO:0007669"/>
    <property type="project" value="TreeGrafter"/>
</dbReference>
<dbReference type="GO" id="GO:0070139">
    <property type="term" value="F:SUMO-specific endopeptidase activity"/>
    <property type="evidence" value="ECO:0007669"/>
    <property type="project" value="TreeGrafter"/>
</dbReference>
<keyword evidence="5" id="KW-0378">Hydrolase</keyword>
<dbReference type="SUPFAM" id="SSF54001">
    <property type="entry name" value="Cysteine proteinases"/>
    <property type="match status" value="1"/>
</dbReference>
<comment type="similarity">
    <text evidence="1">Belongs to the peptidase C48 family.</text>
</comment>
<dbReference type="GO" id="GO:0016926">
    <property type="term" value="P:protein desumoylation"/>
    <property type="evidence" value="ECO:0007669"/>
    <property type="project" value="TreeGrafter"/>
</dbReference>
<dbReference type="AlphaFoldDB" id="A0A8X6RVF4"/>
<dbReference type="InterPro" id="IPR038765">
    <property type="entry name" value="Papain-like_cys_pep_sf"/>
</dbReference>
<accession>A0A8X6RVF4</accession>
<organism evidence="7 8">
    <name type="scientific">Trichonephila clavipes</name>
    <name type="common">Golden silk orbweaver</name>
    <name type="synonym">Nephila clavipes</name>
    <dbReference type="NCBI Taxonomy" id="2585209"/>
    <lineage>
        <taxon>Eukaryota</taxon>
        <taxon>Metazoa</taxon>
        <taxon>Ecdysozoa</taxon>
        <taxon>Arthropoda</taxon>
        <taxon>Chelicerata</taxon>
        <taxon>Arachnida</taxon>
        <taxon>Araneae</taxon>
        <taxon>Araneomorphae</taxon>
        <taxon>Entelegynae</taxon>
        <taxon>Araneoidea</taxon>
        <taxon>Nephilidae</taxon>
        <taxon>Trichonephila</taxon>
    </lineage>
</organism>
<evidence type="ECO:0000313" key="8">
    <source>
        <dbReference type="Proteomes" id="UP000887159"/>
    </source>
</evidence>
<dbReference type="InterPro" id="IPR051947">
    <property type="entry name" value="Sentrin-specific_protease"/>
</dbReference>
<evidence type="ECO:0000259" key="6">
    <source>
        <dbReference type="Pfam" id="PF02902"/>
    </source>
</evidence>
<comment type="caution">
    <text evidence="7">The sequence shown here is derived from an EMBL/GenBank/DDBJ whole genome shotgun (WGS) entry which is preliminary data.</text>
</comment>